<comment type="caution">
    <text evidence="3">The sequence shown here is derived from an EMBL/GenBank/DDBJ whole genome shotgun (WGS) entry which is preliminary data.</text>
</comment>
<dbReference type="Proteomes" id="UP001501469">
    <property type="component" value="Unassembled WGS sequence"/>
</dbReference>
<evidence type="ECO:0000313" key="3">
    <source>
        <dbReference type="EMBL" id="GAA4046669.1"/>
    </source>
</evidence>
<dbReference type="SUPFAM" id="SSF52266">
    <property type="entry name" value="SGNH hydrolase"/>
    <property type="match status" value="1"/>
</dbReference>
<protein>
    <recommendedName>
        <fullName evidence="5">Haem-binding uptake Tiki superfamily ChaN domain-containing protein</fullName>
    </recommendedName>
</protein>
<evidence type="ECO:0008006" key="5">
    <source>
        <dbReference type="Google" id="ProtNLM"/>
    </source>
</evidence>
<dbReference type="Gene3D" id="3.40.50.1110">
    <property type="entry name" value="SGNH hydrolase"/>
    <property type="match status" value="1"/>
</dbReference>
<keyword evidence="4" id="KW-1185">Reference proteome</keyword>
<dbReference type="PROSITE" id="PS51257">
    <property type="entry name" value="PROKAR_LIPOPROTEIN"/>
    <property type="match status" value="1"/>
</dbReference>
<feature type="compositionally biased region" description="Low complexity" evidence="1">
    <location>
        <begin position="33"/>
        <end position="46"/>
    </location>
</feature>
<evidence type="ECO:0000256" key="1">
    <source>
        <dbReference type="SAM" id="MobiDB-lite"/>
    </source>
</evidence>
<evidence type="ECO:0000313" key="4">
    <source>
        <dbReference type="Proteomes" id="UP001501469"/>
    </source>
</evidence>
<sequence length="308" mass="33473">MQRRNMFSMLFSTRLRPLGLLATALSLAACEGSTTTSAPPTAAEAPLPQPKPPTAAGAPRILFVGNSHTSYYASIPEQFRELCEHNKVPMDGALLVEMGISMHDIYVADREEAEALFAKTEADGNFFDYVVLQERTPVVVDSAAAYAANVKLWVDKVREHSPGAAVYLYQLASFDAYPADSAGFNADHASMREHTLAALGQVSNAGLYRVGDAVKAAYEGRNSYQYKVAGKDNLRYGEDTQHMLNDGVFMASVLLYETVFGKQPQLPAEMMFSTGPGADDNGQQALQPIAKAVSNPEALAKIAWQFHR</sequence>
<dbReference type="InterPro" id="IPR036514">
    <property type="entry name" value="SGNH_hydro_sf"/>
</dbReference>
<gene>
    <name evidence="3" type="ORF">GCM10022409_35910</name>
</gene>
<accession>A0ABP7UL94</accession>
<reference evidence="4" key="1">
    <citation type="journal article" date="2019" name="Int. J. Syst. Evol. Microbiol.">
        <title>The Global Catalogue of Microorganisms (GCM) 10K type strain sequencing project: providing services to taxonomists for standard genome sequencing and annotation.</title>
        <authorList>
            <consortium name="The Broad Institute Genomics Platform"/>
            <consortium name="The Broad Institute Genome Sequencing Center for Infectious Disease"/>
            <person name="Wu L."/>
            <person name="Ma J."/>
        </authorList>
    </citation>
    <scope>NUCLEOTIDE SEQUENCE [LARGE SCALE GENOMIC DNA]</scope>
    <source>
        <strain evidence="4">JCM 17225</strain>
    </source>
</reference>
<name>A0ABP7UL94_9BACT</name>
<dbReference type="EMBL" id="BAABDK010000029">
    <property type="protein sequence ID" value="GAA4046669.1"/>
    <property type="molecule type" value="Genomic_DNA"/>
</dbReference>
<keyword evidence="2" id="KW-0732">Signal</keyword>
<proteinExistence type="predicted"/>
<feature type="signal peptide" evidence="2">
    <location>
        <begin position="1"/>
        <end position="28"/>
    </location>
</feature>
<organism evidence="3 4">
    <name type="scientific">Hymenobacter glaciei</name>
    <dbReference type="NCBI Taxonomy" id="877209"/>
    <lineage>
        <taxon>Bacteria</taxon>
        <taxon>Pseudomonadati</taxon>
        <taxon>Bacteroidota</taxon>
        <taxon>Cytophagia</taxon>
        <taxon>Cytophagales</taxon>
        <taxon>Hymenobacteraceae</taxon>
        <taxon>Hymenobacter</taxon>
    </lineage>
</organism>
<feature type="region of interest" description="Disordered" evidence="1">
    <location>
        <begin position="33"/>
        <end position="52"/>
    </location>
</feature>
<feature type="chain" id="PRO_5046296604" description="Haem-binding uptake Tiki superfamily ChaN domain-containing protein" evidence="2">
    <location>
        <begin position="29"/>
        <end position="308"/>
    </location>
</feature>
<evidence type="ECO:0000256" key="2">
    <source>
        <dbReference type="SAM" id="SignalP"/>
    </source>
</evidence>